<comment type="caution">
    <text evidence="3">The sequence shown here is derived from an EMBL/GenBank/DDBJ whole genome shotgun (WGS) entry which is preliminary data.</text>
</comment>
<dbReference type="InterPro" id="IPR018929">
    <property type="entry name" value="DUF2510"/>
</dbReference>
<feature type="region of interest" description="Disordered" evidence="1">
    <location>
        <begin position="99"/>
        <end position="121"/>
    </location>
</feature>
<evidence type="ECO:0000259" key="2">
    <source>
        <dbReference type="Pfam" id="PF10708"/>
    </source>
</evidence>
<dbReference type="Pfam" id="PF10708">
    <property type="entry name" value="DUF2510"/>
    <property type="match status" value="1"/>
</dbReference>
<evidence type="ECO:0000313" key="3">
    <source>
        <dbReference type="EMBL" id="PWK48339.1"/>
    </source>
</evidence>
<sequence>MSPHFAGAGGSVRRELFKVPVRDPIGNDDMPARLEGCPVSDIPRLTSAAPTISDHAFMAAHASVPGTPAGWYADPGGAFAQRWWDGRQWTDIVRQPVQPAAPAATPADHPSSARGRHAPASSPRSRVVLIGVAGAVLAAAGVAAALYAGDSPAPAGVQPGVPAEGVLTALTGDPQAADKSAQSDVRGAISEVEQYYTEYGGYPATGFAGGNRDGGTPEVAIGTSSETITVSAGTRLYYYPGPAAYTYRICATNTGGTGKWYLYDSARGGSVGAVTAPVSPETCG</sequence>
<accession>A0A316FIM5</accession>
<organism evidence="3 4">
    <name type="scientific">Actinoplanes xinjiangensis</name>
    <dbReference type="NCBI Taxonomy" id="512350"/>
    <lineage>
        <taxon>Bacteria</taxon>
        <taxon>Bacillati</taxon>
        <taxon>Actinomycetota</taxon>
        <taxon>Actinomycetes</taxon>
        <taxon>Micromonosporales</taxon>
        <taxon>Micromonosporaceae</taxon>
        <taxon>Actinoplanes</taxon>
    </lineage>
</organism>
<dbReference type="AlphaFoldDB" id="A0A316FIM5"/>
<reference evidence="3 4" key="1">
    <citation type="submission" date="2018-05" db="EMBL/GenBank/DDBJ databases">
        <title>Genomic Encyclopedia of Archaeal and Bacterial Type Strains, Phase II (KMG-II): from individual species to whole genera.</title>
        <authorList>
            <person name="Goeker M."/>
        </authorList>
    </citation>
    <scope>NUCLEOTIDE SEQUENCE [LARGE SCALE GENOMIC DNA]</scope>
    <source>
        <strain evidence="3 4">DSM 45184</strain>
    </source>
</reference>
<dbReference type="Proteomes" id="UP000245697">
    <property type="component" value="Unassembled WGS sequence"/>
</dbReference>
<dbReference type="EMBL" id="QGGR01000006">
    <property type="protein sequence ID" value="PWK48339.1"/>
    <property type="molecule type" value="Genomic_DNA"/>
</dbReference>
<evidence type="ECO:0000256" key="1">
    <source>
        <dbReference type="SAM" id="MobiDB-lite"/>
    </source>
</evidence>
<feature type="compositionally biased region" description="Low complexity" evidence="1">
    <location>
        <begin position="99"/>
        <end position="110"/>
    </location>
</feature>
<keyword evidence="4" id="KW-1185">Reference proteome</keyword>
<feature type="domain" description="DUF2510" evidence="2">
    <location>
        <begin position="69"/>
        <end position="101"/>
    </location>
</feature>
<name>A0A316FIM5_9ACTN</name>
<evidence type="ECO:0000313" key="4">
    <source>
        <dbReference type="Proteomes" id="UP000245697"/>
    </source>
</evidence>
<protein>
    <submittedName>
        <fullName evidence="3">Uncharacterized protein DUF2510</fullName>
    </submittedName>
</protein>
<proteinExistence type="predicted"/>
<gene>
    <name evidence="3" type="ORF">BC793_106369</name>
</gene>